<accession>A0AAV9HXX8</accession>
<dbReference type="EMBL" id="MU864937">
    <property type="protein sequence ID" value="KAK4465709.1"/>
    <property type="molecule type" value="Genomic_DNA"/>
</dbReference>
<organism evidence="2 3">
    <name type="scientific">Cladorrhinum samala</name>
    <dbReference type="NCBI Taxonomy" id="585594"/>
    <lineage>
        <taxon>Eukaryota</taxon>
        <taxon>Fungi</taxon>
        <taxon>Dikarya</taxon>
        <taxon>Ascomycota</taxon>
        <taxon>Pezizomycotina</taxon>
        <taxon>Sordariomycetes</taxon>
        <taxon>Sordariomycetidae</taxon>
        <taxon>Sordariales</taxon>
        <taxon>Podosporaceae</taxon>
        <taxon>Cladorrhinum</taxon>
    </lineage>
</organism>
<feature type="compositionally biased region" description="Polar residues" evidence="1">
    <location>
        <begin position="1"/>
        <end position="10"/>
    </location>
</feature>
<name>A0AAV9HXX8_9PEZI</name>
<gene>
    <name evidence="2" type="ORF">QBC42DRAFT_168364</name>
</gene>
<reference evidence="2" key="1">
    <citation type="journal article" date="2023" name="Mol. Phylogenet. Evol.">
        <title>Genome-scale phylogeny and comparative genomics of the fungal order Sordariales.</title>
        <authorList>
            <person name="Hensen N."/>
            <person name="Bonometti L."/>
            <person name="Westerberg I."/>
            <person name="Brannstrom I.O."/>
            <person name="Guillou S."/>
            <person name="Cros-Aarteil S."/>
            <person name="Calhoun S."/>
            <person name="Haridas S."/>
            <person name="Kuo A."/>
            <person name="Mondo S."/>
            <person name="Pangilinan J."/>
            <person name="Riley R."/>
            <person name="LaButti K."/>
            <person name="Andreopoulos B."/>
            <person name="Lipzen A."/>
            <person name="Chen C."/>
            <person name="Yan M."/>
            <person name="Daum C."/>
            <person name="Ng V."/>
            <person name="Clum A."/>
            <person name="Steindorff A."/>
            <person name="Ohm R.A."/>
            <person name="Martin F."/>
            <person name="Silar P."/>
            <person name="Natvig D.O."/>
            <person name="Lalanne C."/>
            <person name="Gautier V."/>
            <person name="Ament-Velasquez S.L."/>
            <person name="Kruys A."/>
            <person name="Hutchinson M.I."/>
            <person name="Powell A.J."/>
            <person name="Barry K."/>
            <person name="Miller A.N."/>
            <person name="Grigoriev I.V."/>
            <person name="Debuchy R."/>
            <person name="Gladieux P."/>
            <person name="Hiltunen Thoren M."/>
            <person name="Johannesson H."/>
        </authorList>
    </citation>
    <scope>NUCLEOTIDE SEQUENCE</scope>
    <source>
        <strain evidence="2">PSN324</strain>
    </source>
</reference>
<sequence length="256" mass="28954">MDSAAGSSRTSSDRQISRPPGFAPAQLSPFPPHRVWGPRCSHSSMTTFYQETFHCEVCRRWNSFGWLYRCVVDRDPLILEGQNKGVQIAFDSLGQHFAKEMTLGKYGPDSRSQKNNFLKEISMEQMCSYTPEQISTILAQRDHVAEKIAEERKSVPTNYNQAKNKFPDDGRPWLPNHKHECQFKACHRCHTVGRDKSWVSLNGVLNGEVLPHLATGFSFSYIGTRPCADAEIVKNLGCRPVPLVSAMKFCKRLAMS</sequence>
<feature type="region of interest" description="Disordered" evidence="1">
    <location>
        <begin position="1"/>
        <end position="30"/>
    </location>
</feature>
<reference evidence="2" key="2">
    <citation type="submission" date="2023-06" db="EMBL/GenBank/DDBJ databases">
        <authorList>
            <consortium name="Lawrence Berkeley National Laboratory"/>
            <person name="Mondo S.J."/>
            <person name="Hensen N."/>
            <person name="Bonometti L."/>
            <person name="Westerberg I."/>
            <person name="Brannstrom I.O."/>
            <person name="Guillou S."/>
            <person name="Cros-Aarteil S."/>
            <person name="Calhoun S."/>
            <person name="Haridas S."/>
            <person name="Kuo A."/>
            <person name="Pangilinan J."/>
            <person name="Riley R."/>
            <person name="Labutti K."/>
            <person name="Andreopoulos B."/>
            <person name="Lipzen A."/>
            <person name="Chen C."/>
            <person name="Yanf M."/>
            <person name="Daum C."/>
            <person name="Ng V."/>
            <person name="Clum A."/>
            <person name="Steindorff A."/>
            <person name="Ohm R."/>
            <person name="Martin F."/>
            <person name="Silar P."/>
            <person name="Natvig D."/>
            <person name="Lalanne C."/>
            <person name="Gautier V."/>
            <person name="Ament-Velasquez S.L."/>
            <person name="Kruys A."/>
            <person name="Hutchinson M.I."/>
            <person name="Powell A.J."/>
            <person name="Barry K."/>
            <person name="Miller A.N."/>
            <person name="Grigoriev I.V."/>
            <person name="Debuchy R."/>
            <person name="Gladieux P."/>
            <person name="Thoren M.H."/>
            <person name="Johannesson H."/>
        </authorList>
    </citation>
    <scope>NUCLEOTIDE SEQUENCE</scope>
    <source>
        <strain evidence="2">PSN324</strain>
    </source>
</reference>
<evidence type="ECO:0000313" key="2">
    <source>
        <dbReference type="EMBL" id="KAK4465709.1"/>
    </source>
</evidence>
<proteinExistence type="predicted"/>
<dbReference type="AlphaFoldDB" id="A0AAV9HXX8"/>
<protein>
    <submittedName>
        <fullName evidence="2">Uncharacterized protein</fullName>
    </submittedName>
</protein>
<keyword evidence="3" id="KW-1185">Reference proteome</keyword>
<evidence type="ECO:0000313" key="3">
    <source>
        <dbReference type="Proteomes" id="UP001321749"/>
    </source>
</evidence>
<dbReference type="Proteomes" id="UP001321749">
    <property type="component" value="Unassembled WGS sequence"/>
</dbReference>
<comment type="caution">
    <text evidence="2">The sequence shown here is derived from an EMBL/GenBank/DDBJ whole genome shotgun (WGS) entry which is preliminary data.</text>
</comment>
<evidence type="ECO:0000256" key="1">
    <source>
        <dbReference type="SAM" id="MobiDB-lite"/>
    </source>
</evidence>